<keyword evidence="5 6" id="KW-0378">Hydrolase</keyword>
<evidence type="ECO:0000256" key="2">
    <source>
        <dbReference type="ARBA" id="ARBA00023295"/>
    </source>
</evidence>
<dbReference type="PANTHER" id="PTHR10353">
    <property type="entry name" value="GLYCOSYL HYDROLASE"/>
    <property type="match status" value="1"/>
</dbReference>
<dbReference type="EC" id="3.2.1.86" evidence="6"/>
<feature type="active site" description="Nucleophile" evidence="3">
    <location>
        <position position="389"/>
    </location>
</feature>
<gene>
    <name evidence="6" type="ORF">J2S15_001156</name>
</gene>
<evidence type="ECO:0000256" key="4">
    <source>
        <dbReference type="RuleBase" id="RU003690"/>
    </source>
</evidence>
<dbReference type="InterPro" id="IPR033132">
    <property type="entry name" value="GH_1_N_CS"/>
</dbReference>
<comment type="similarity">
    <text evidence="1 4">Belongs to the glycosyl hydrolase 1 family.</text>
</comment>
<proteinExistence type="inferred from homology"/>
<evidence type="ECO:0000256" key="3">
    <source>
        <dbReference type="PROSITE-ProRule" id="PRU10055"/>
    </source>
</evidence>
<dbReference type="Pfam" id="PF00232">
    <property type="entry name" value="Glyco_hydro_1"/>
    <property type="match status" value="2"/>
</dbReference>
<organism evidence="6 7">
    <name type="scientific">Breznakia pachnodae</name>
    <dbReference type="NCBI Taxonomy" id="265178"/>
    <lineage>
        <taxon>Bacteria</taxon>
        <taxon>Bacillati</taxon>
        <taxon>Bacillota</taxon>
        <taxon>Erysipelotrichia</taxon>
        <taxon>Erysipelotrichales</taxon>
        <taxon>Erysipelotrichaceae</taxon>
        <taxon>Breznakia</taxon>
    </lineage>
</organism>
<keyword evidence="7" id="KW-1185">Reference proteome</keyword>
<dbReference type="InterPro" id="IPR017853">
    <property type="entry name" value="GH"/>
</dbReference>
<dbReference type="PANTHER" id="PTHR10353:SF296">
    <property type="entry name" value="6-PHOSPHO-BETA-GLUCOSIDASE"/>
    <property type="match status" value="1"/>
</dbReference>
<dbReference type="InterPro" id="IPR001360">
    <property type="entry name" value="Glyco_hydro_1"/>
</dbReference>
<evidence type="ECO:0000313" key="6">
    <source>
        <dbReference type="EMBL" id="MDQ0360425.1"/>
    </source>
</evidence>
<evidence type="ECO:0000256" key="5">
    <source>
        <dbReference type="RuleBase" id="RU004468"/>
    </source>
</evidence>
<dbReference type="RefSeq" id="WP_307406310.1">
    <property type="nucleotide sequence ID" value="NZ_JAUSUR010000001.1"/>
</dbReference>
<protein>
    <submittedName>
        <fullName evidence="6">6-phospho-beta-glucosidase</fullName>
        <ecNumber evidence="6">3.2.1.86</ecNumber>
    </submittedName>
</protein>
<name>A0ABU0E1J6_9FIRM</name>
<dbReference type="SUPFAM" id="SSF51445">
    <property type="entry name" value="(Trans)glycosidases"/>
    <property type="match status" value="1"/>
</dbReference>
<dbReference type="PROSITE" id="PS00653">
    <property type="entry name" value="GLYCOSYL_HYDROL_F1_2"/>
    <property type="match status" value="1"/>
</dbReference>
<dbReference type="Proteomes" id="UP001230220">
    <property type="component" value="Unassembled WGS sequence"/>
</dbReference>
<evidence type="ECO:0000256" key="1">
    <source>
        <dbReference type="ARBA" id="ARBA00010838"/>
    </source>
</evidence>
<dbReference type="PROSITE" id="PS00572">
    <property type="entry name" value="GLYCOSYL_HYDROL_F1_1"/>
    <property type="match status" value="1"/>
</dbReference>
<sequence length="493" mass="56833">MKFKDTFLWGAAMAANQTEGGYGEGGKGISNTDVVTKGGKNKERFITYTLEDGSKMKTPLFHSKDIPDSAIFECFEDEEYPNHIAADFYHHCMEDIELMHELGLKAIRLSISWSRIFPNGIDETPNEEGLKFYEDIFCKLKEYNIEPIVTINHYEVPLKLTELWGSWKDRRTIDCFKRFCEAIFTRYKELVKYWITFNEINHIRIIPFMSAGVTKNDATTIANASHYELVAAASAVSLGKEINPDFKFGCMIGYTQSYPYSCNPADVYKNWKFMSHCYFYSDVQVRGYYPKYKLIEYTENGIDIDLTEEDIEILKGGTCDYVTFSYYSSGTQSADESMKNSGRGNMIDKGPKNPYLLESEWGWTIDPIGMKLALLELYDRYQKPLFIVENGLGAQDELVDGVVNDEYRIKYYQEHIRSIYEAIENDGVEVIGYTPWSFIDSISASTGESEKRYGFVYVDYSDADYKRYKKKSFHWYRKLISSSGASIDSSEIK</sequence>
<comment type="caution">
    <text evidence="6">The sequence shown here is derived from an EMBL/GenBank/DDBJ whole genome shotgun (WGS) entry which is preliminary data.</text>
</comment>
<dbReference type="InterPro" id="IPR018120">
    <property type="entry name" value="Glyco_hydro_1_AS"/>
</dbReference>
<dbReference type="PRINTS" id="PR00131">
    <property type="entry name" value="GLHYDRLASE1"/>
</dbReference>
<dbReference type="GO" id="GO:0008706">
    <property type="term" value="F:6-phospho-beta-glucosidase activity"/>
    <property type="evidence" value="ECO:0007669"/>
    <property type="project" value="UniProtKB-EC"/>
</dbReference>
<reference evidence="6 7" key="1">
    <citation type="submission" date="2023-07" db="EMBL/GenBank/DDBJ databases">
        <title>Genomic Encyclopedia of Type Strains, Phase IV (KMG-IV): sequencing the most valuable type-strain genomes for metagenomic binning, comparative biology and taxonomic classification.</title>
        <authorList>
            <person name="Goeker M."/>
        </authorList>
    </citation>
    <scope>NUCLEOTIDE SEQUENCE [LARGE SCALE GENOMIC DNA]</scope>
    <source>
        <strain evidence="6 7">DSM 16784</strain>
    </source>
</reference>
<keyword evidence="2 5" id="KW-0326">Glycosidase</keyword>
<dbReference type="Gene3D" id="3.20.20.80">
    <property type="entry name" value="Glycosidases"/>
    <property type="match status" value="1"/>
</dbReference>
<accession>A0ABU0E1J6</accession>
<dbReference type="EMBL" id="JAUSUR010000001">
    <property type="protein sequence ID" value="MDQ0360425.1"/>
    <property type="molecule type" value="Genomic_DNA"/>
</dbReference>
<evidence type="ECO:0000313" key="7">
    <source>
        <dbReference type="Proteomes" id="UP001230220"/>
    </source>
</evidence>